<gene>
    <name evidence="2" type="ordered locus">THEYE_A0288</name>
</gene>
<reference evidence="3" key="1">
    <citation type="submission" date="2008-08" db="EMBL/GenBank/DDBJ databases">
        <title>The complete genome sequence of Thermodesulfovibrio yellowstonii strain ATCC 51303 / DSM 11347 / YP87.</title>
        <authorList>
            <person name="Dodson R.J."/>
            <person name="Durkin A.S."/>
            <person name="Wu M."/>
            <person name="Eisen J."/>
            <person name="Sutton G."/>
        </authorList>
    </citation>
    <scope>NUCLEOTIDE SEQUENCE [LARGE SCALE GENOMIC DNA]</scope>
    <source>
        <strain evidence="3">ATCC 51303 / DSM 11347 / YP87</strain>
    </source>
</reference>
<dbReference type="PATRIC" id="fig|289376.4.peg.284"/>
<dbReference type="RefSeq" id="WP_012545219.1">
    <property type="nucleotide sequence ID" value="NC_011296.1"/>
</dbReference>
<protein>
    <submittedName>
        <fullName evidence="2">Ribbon-helix-helix protein, CopG family</fullName>
    </submittedName>
</protein>
<sequence length="55" mass="6459">MRREVTTIRLSKEIRNILTHTAKKSGRTLSELVREAVHDWIEKREKEKAASKRTA</sequence>
<dbReference type="Proteomes" id="UP000000718">
    <property type="component" value="Chromosome"/>
</dbReference>
<dbReference type="KEGG" id="tye:THEYE_A0288"/>
<dbReference type="SUPFAM" id="SSF47598">
    <property type="entry name" value="Ribbon-helix-helix"/>
    <property type="match status" value="1"/>
</dbReference>
<reference evidence="2 3" key="2">
    <citation type="journal article" date="2015" name="Genome Announc.">
        <title>Genome Sequence of the Sulfate-Reducing Thermophilic Bacterium Thermodesulfovibrio yellowstonii Strain DSM 11347T (Phylum Nitrospirae).</title>
        <authorList>
            <person name="Bhatnagar S."/>
            <person name="Badger J.H."/>
            <person name="Madupu R."/>
            <person name="Khouri H.M."/>
            <person name="O'Connor E.M."/>
            <person name="Robb F.T."/>
            <person name="Ward N.L."/>
            <person name="Eisen J.A."/>
        </authorList>
    </citation>
    <scope>NUCLEOTIDE SEQUENCE [LARGE SCALE GENOMIC DNA]</scope>
    <source>
        <strain evidence="3">ATCC 51303 / DSM 11347 / YP87</strain>
    </source>
</reference>
<dbReference type="Gene3D" id="1.10.1220.10">
    <property type="entry name" value="Met repressor-like"/>
    <property type="match status" value="1"/>
</dbReference>
<dbReference type="InterPro" id="IPR010985">
    <property type="entry name" value="Ribbon_hlx_hlx"/>
</dbReference>
<feature type="domain" description="Ribbon-helix-helix protein CopG" evidence="1">
    <location>
        <begin position="5"/>
        <end position="43"/>
    </location>
</feature>
<accession>B5YIH7</accession>
<dbReference type="InterPro" id="IPR013321">
    <property type="entry name" value="Arc_rbn_hlx_hlx"/>
</dbReference>
<dbReference type="Pfam" id="PF01402">
    <property type="entry name" value="RHH_1"/>
    <property type="match status" value="1"/>
</dbReference>
<dbReference type="EMBL" id="CP001147">
    <property type="protein sequence ID" value="ACI20483.1"/>
    <property type="molecule type" value="Genomic_DNA"/>
</dbReference>
<dbReference type="InParanoid" id="B5YIH7"/>
<evidence type="ECO:0000313" key="3">
    <source>
        <dbReference type="Proteomes" id="UP000000718"/>
    </source>
</evidence>
<organism evidence="2 3">
    <name type="scientific">Thermodesulfovibrio yellowstonii (strain ATCC 51303 / DSM 11347 / YP87)</name>
    <dbReference type="NCBI Taxonomy" id="289376"/>
    <lineage>
        <taxon>Bacteria</taxon>
        <taxon>Pseudomonadati</taxon>
        <taxon>Nitrospirota</taxon>
        <taxon>Thermodesulfovibrionia</taxon>
        <taxon>Thermodesulfovibrionales</taxon>
        <taxon>Thermodesulfovibrionaceae</taxon>
        <taxon>Thermodesulfovibrio</taxon>
    </lineage>
</organism>
<evidence type="ECO:0000313" key="2">
    <source>
        <dbReference type="EMBL" id="ACI20483.1"/>
    </source>
</evidence>
<dbReference type="STRING" id="289376.THEYE_A0288"/>
<dbReference type="EnsemblBacteria" id="ACI20483">
    <property type="protein sequence ID" value="ACI20483"/>
    <property type="gene ID" value="THEYE_A0288"/>
</dbReference>
<name>B5YIH7_THEYD</name>
<dbReference type="GO" id="GO:0006355">
    <property type="term" value="P:regulation of DNA-templated transcription"/>
    <property type="evidence" value="ECO:0007669"/>
    <property type="project" value="InterPro"/>
</dbReference>
<dbReference type="InterPro" id="IPR002145">
    <property type="entry name" value="CopG"/>
</dbReference>
<dbReference type="HOGENOM" id="CLU_3031011_0_0_0"/>
<proteinExistence type="predicted"/>
<evidence type="ECO:0000259" key="1">
    <source>
        <dbReference type="Pfam" id="PF01402"/>
    </source>
</evidence>
<dbReference type="AlphaFoldDB" id="B5YIH7"/>
<keyword evidence="3" id="KW-1185">Reference proteome</keyword>